<proteinExistence type="predicted"/>
<reference evidence="2" key="1">
    <citation type="submission" date="2021-06" db="EMBL/GenBank/DDBJ databases">
        <authorList>
            <person name="Hodson N. C."/>
            <person name="Mongue J. A."/>
            <person name="Jaron S. K."/>
        </authorList>
    </citation>
    <scope>NUCLEOTIDE SEQUENCE</scope>
</reference>
<feature type="compositionally biased region" description="Polar residues" evidence="1">
    <location>
        <begin position="57"/>
        <end position="87"/>
    </location>
</feature>
<evidence type="ECO:0000313" key="3">
    <source>
        <dbReference type="Proteomes" id="UP000708208"/>
    </source>
</evidence>
<dbReference type="EMBL" id="CAJVCH010521918">
    <property type="protein sequence ID" value="CAG7821806.1"/>
    <property type="molecule type" value="Genomic_DNA"/>
</dbReference>
<protein>
    <submittedName>
        <fullName evidence="2">Uncharacterized protein</fullName>
    </submittedName>
</protein>
<evidence type="ECO:0000256" key="1">
    <source>
        <dbReference type="SAM" id="MobiDB-lite"/>
    </source>
</evidence>
<dbReference type="Proteomes" id="UP000708208">
    <property type="component" value="Unassembled WGS sequence"/>
</dbReference>
<sequence length="96" mass="11025">MKSRRGRGASQKNQQIKRKAGRPKRVQNDPTPTYDICSSESDEERERPTERRKKSSTRTSLQDQSKTQVLPPSERTNLTHPTQSPDRNVNIVPVIK</sequence>
<name>A0A8J2KUR8_9HEXA</name>
<organism evidence="2 3">
    <name type="scientific">Allacma fusca</name>
    <dbReference type="NCBI Taxonomy" id="39272"/>
    <lineage>
        <taxon>Eukaryota</taxon>
        <taxon>Metazoa</taxon>
        <taxon>Ecdysozoa</taxon>
        <taxon>Arthropoda</taxon>
        <taxon>Hexapoda</taxon>
        <taxon>Collembola</taxon>
        <taxon>Symphypleona</taxon>
        <taxon>Sminthuridae</taxon>
        <taxon>Allacma</taxon>
    </lineage>
</organism>
<gene>
    <name evidence="2" type="ORF">AFUS01_LOCUS32116</name>
</gene>
<feature type="non-terminal residue" evidence="2">
    <location>
        <position position="1"/>
    </location>
</feature>
<comment type="caution">
    <text evidence="2">The sequence shown here is derived from an EMBL/GenBank/DDBJ whole genome shotgun (WGS) entry which is preliminary data.</text>
</comment>
<accession>A0A8J2KUR8</accession>
<feature type="compositionally biased region" description="Basic residues" evidence="1">
    <location>
        <begin position="15"/>
        <end position="25"/>
    </location>
</feature>
<evidence type="ECO:0000313" key="2">
    <source>
        <dbReference type="EMBL" id="CAG7821806.1"/>
    </source>
</evidence>
<keyword evidence="3" id="KW-1185">Reference proteome</keyword>
<feature type="region of interest" description="Disordered" evidence="1">
    <location>
        <begin position="1"/>
        <end position="96"/>
    </location>
</feature>
<dbReference type="AlphaFoldDB" id="A0A8J2KUR8"/>